<comment type="caution">
    <text evidence="1">The sequence shown here is derived from an EMBL/GenBank/DDBJ whole genome shotgun (WGS) entry which is preliminary data.</text>
</comment>
<proteinExistence type="predicted"/>
<organism evidence="1 2">
    <name type="scientific">Holotrichia oblita</name>
    <name type="common">Chafer beetle</name>
    <dbReference type="NCBI Taxonomy" id="644536"/>
    <lineage>
        <taxon>Eukaryota</taxon>
        <taxon>Metazoa</taxon>
        <taxon>Ecdysozoa</taxon>
        <taxon>Arthropoda</taxon>
        <taxon>Hexapoda</taxon>
        <taxon>Insecta</taxon>
        <taxon>Pterygota</taxon>
        <taxon>Neoptera</taxon>
        <taxon>Endopterygota</taxon>
        <taxon>Coleoptera</taxon>
        <taxon>Polyphaga</taxon>
        <taxon>Scarabaeiformia</taxon>
        <taxon>Scarabaeidae</taxon>
        <taxon>Melolonthinae</taxon>
        <taxon>Holotrichia</taxon>
    </lineage>
</organism>
<gene>
    <name evidence="1" type="ORF">MML48_2g00016912</name>
</gene>
<protein>
    <submittedName>
        <fullName evidence="1">F-box only protein 33</fullName>
    </submittedName>
</protein>
<dbReference type="Proteomes" id="UP001056778">
    <property type="component" value="Chromosome 2"/>
</dbReference>
<evidence type="ECO:0000313" key="1">
    <source>
        <dbReference type="EMBL" id="KAI4467286.1"/>
    </source>
</evidence>
<evidence type="ECO:0000313" key="2">
    <source>
        <dbReference type="Proteomes" id="UP001056778"/>
    </source>
</evidence>
<keyword evidence="2" id="KW-1185">Reference proteome</keyword>
<name>A0ACB9TK81_HOLOL</name>
<reference evidence="1" key="1">
    <citation type="submission" date="2022-04" db="EMBL/GenBank/DDBJ databases">
        <title>Chromosome-scale genome assembly of Holotrichia oblita Faldermann.</title>
        <authorList>
            <person name="Rongchong L."/>
        </authorList>
    </citation>
    <scope>NUCLEOTIDE SEQUENCE</scope>
    <source>
        <strain evidence="1">81SQS9</strain>
    </source>
</reference>
<dbReference type="EMBL" id="CM043016">
    <property type="protein sequence ID" value="KAI4467286.1"/>
    <property type="molecule type" value="Genomic_DNA"/>
</dbReference>
<accession>A0ACB9TK81</accession>
<sequence>MGNDTGCFWPKPKKSKISNTIESINIEYTPEWETLPTIILYDIFSYLPEKDRINASSTCHMWRQSLYHPKFWKDVTFQISSENIERAQYLRNTAAHIVNNAVVKFDSLSTACVNEFMLLLREFTTNDNLNSLILEPSHCHLEIPQNILDIYADFTSQVYQLLVEICRRRPLQHFSLGLNEELLQHMPKYLQLLAESRADKLQTLGLASVKDDPANYLISTCDPILFTPFRELKILSVDYDIVSDTFLESLKAAKKLERLVIHVHGIWNDHPGTTEHTWATFVDDHPNCTVRVSLIHAYDEIYDPEPHFLKKNMPLTHLKVLFCENVNLHLIDYLSTNYSKTLTSIMWVDSLSNDNHYTWNLINPDRTNDYTETVPNPLVMLAWLCKKLEEITFIGYKYPEENLVAIARLKKNTLKKLEFAHDDVMYSDFFNINAKKEISEIFGKPWSPIPSSQLHPVILDPLTGDSDEYIAPYLLADIR</sequence>